<organism evidence="1 2">
    <name type="scientific">Pleurodeles waltl</name>
    <name type="common">Iberian ribbed newt</name>
    <dbReference type="NCBI Taxonomy" id="8319"/>
    <lineage>
        <taxon>Eukaryota</taxon>
        <taxon>Metazoa</taxon>
        <taxon>Chordata</taxon>
        <taxon>Craniata</taxon>
        <taxon>Vertebrata</taxon>
        <taxon>Euteleostomi</taxon>
        <taxon>Amphibia</taxon>
        <taxon>Batrachia</taxon>
        <taxon>Caudata</taxon>
        <taxon>Salamandroidea</taxon>
        <taxon>Salamandridae</taxon>
        <taxon>Pleurodelinae</taxon>
        <taxon>Pleurodeles</taxon>
    </lineage>
</organism>
<dbReference type="EMBL" id="JANPWB010000011">
    <property type="protein sequence ID" value="KAJ1128055.1"/>
    <property type="molecule type" value="Genomic_DNA"/>
</dbReference>
<proteinExistence type="predicted"/>
<evidence type="ECO:0000313" key="2">
    <source>
        <dbReference type="Proteomes" id="UP001066276"/>
    </source>
</evidence>
<reference evidence="1" key="1">
    <citation type="journal article" date="2022" name="bioRxiv">
        <title>Sequencing and chromosome-scale assembly of the giantPleurodeles waltlgenome.</title>
        <authorList>
            <person name="Brown T."/>
            <person name="Elewa A."/>
            <person name="Iarovenko S."/>
            <person name="Subramanian E."/>
            <person name="Araus A.J."/>
            <person name="Petzold A."/>
            <person name="Susuki M."/>
            <person name="Suzuki K.-i.T."/>
            <person name="Hayashi T."/>
            <person name="Toyoda A."/>
            <person name="Oliveira C."/>
            <person name="Osipova E."/>
            <person name="Leigh N.D."/>
            <person name="Simon A."/>
            <person name="Yun M.H."/>
        </authorList>
    </citation>
    <scope>NUCLEOTIDE SEQUENCE</scope>
    <source>
        <strain evidence="1">20211129_DDA</strain>
        <tissue evidence="1">Liver</tissue>
    </source>
</reference>
<evidence type="ECO:0000313" key="1">
    <source>
        <dbReference type="EMBL" id="KAJ1128055.1"/>
    </source>
</evidence>
<gene>
    <name evidence="1" type="ORF">NDU88_006442</name>
</gene>
<keyword evidence="2" id="KW-1185">Reference proteome</keyword>
<sequence length="103" mass="11349">MRVRDSRPARTILEVGPPALLLLLGTVEEAERLVGRAAGFIGLVLGDEDYKQAERIDAAECRISAVEDDHHTDALAQCKTDKTVPAMQAKIENFEAHLLRNNI</sequence>
<comment type="caution">
    <text evidence="1">The sequence shown here is derived from an EMBL/GenBank/DDBJ whole genome shotgun (WGS) entry which is preliminary data.</text>
</comment>
<dbReference type="Proteomes" id="UP001066276">
    <property type="component" value="Chromosome 7"/>
</dbReference>
<protein>
    <submittedName>
        <fullName evidence="1">Uncharacterized protein</fullName>
    </submittedName>
</protein>
<name>A0AAV7PIU1_PLEWA</name>
<accession>A0AAV7PIU1</accession>
<dbReference type="AlphaFoldDB" id="A0AAV7PIU1"/>